<keyword evidence="2" id="KW-1185">Reference proteome</keyword>
<protein>
    <submittedName>
        <fullName evidence="1">Uncharacterized protein</fullName>
    </submittedName>
</protein>
<dbReference type="RefSeq" id="XP_018295979.1">
    <property type="nucleotide sequence ID" value="XM_018430672.1"/>
</dbReference>
<dbReference type="GeneID" id="28991578"/>
<dbReference type="VEuPathDB" id="FungiDB:PHYBLDRAFT_141799"/>
<proteinExistence type="predicted"/>
<dbReference type="Proteomes" id="UP000077315">
    <property type="component" value="Unassembled WGS sequence"/>
</dbReference>
<sequence length="55" mass="6438">MSSFVSIMGISMKMDFRFVASRINKPLYDNEENGYHKKVNGVRQRTDQVIQELQT</sequence>
<dbReference type="InParanoid" id="A0A167PHR8"/>
<organism evidence="1 2">
    <name type="scientific">Phycomyces blakesleeanus (strain ATCC 8743b / DSM 1359 / FGSC 10004 / NBRC 33097 / NRRL 1555)</name>
    <dbReference type="NCBI Taxonomy" id="763407"/>
    <lineage>
        <taxon>Eukaryota</taxon>
        <taxon>Fungi</taxon>
        <taxon>Fungi incertae sedis</taxon>
        <taxon>Mucoromycota</taxon>
        <taxon>Mucoromycotina</taxon>
        <taxon>Mucoromycetes</taxon>
        <taxon>Mucorales</taxon>
        <taxon>Phycomycetaceae</taxon>
        <taxon>Phycomyces</taxon>
    </lineage>
</organism>
<evidence type="ECO:0000313" key="1">
    <source>
        <dbReference type="EMBL" id="OAD77939.1"/>
    </source>
</evidence>
<dbReference type="AlphaFoldDB" id="A0A167PHR8"/>
<gene>
    <name evidence="1" type="ORF">PHYBLDRAFT_141799</name>
</gene>
<reference evidence="2" key="1">
    <citation type="submission" date="2015-06" db="EMBL/GenBank/DDBJ databases">
        <title>Expansion of signal transduction pathways in fungi by whole-genome duplication.</title>
        <authorList>
            <consortium name="DOE Joint Genome Institute"/>
            <person name="Corrochano L.M."/>
            <person name="Kuo A."/>
            <person name="Marcet-Houben M."/>
            <person name="Polaino S."/>
            <person name="Salamov A."/>
            <person name="Villalobos J.M."/>
            <person name="Alvarez M.I."/>
            <person name="Avalos J."/>
            <person name="Benito E.P."/>
            <person name="Benoit I."/>
            <person name="Burger G."/>
            <person name="Camino L.P."/>
            <person name="Canovas D."/>
            <person name="Cerda-Olmedo E."/>
            <person name="Cheng J.-F."/>
            <person name="Dominguez A."/>
            <person name="Elias M."/>
            <person name="Eslava A.P."/>
            <person name="Glaser F."/>
            <person name="Grimwood J."/>
            <person name="Gutierrez G."/>
            <person name="Heitman J."/>
            <person name="Henrissat B."/>
            <person name="Iturriaga E.A."/>
            <person name="Lang B.F."/>
            <person name="Lavin J.L."/>
            <person name="Lee S."/>
            <person name="Li W."/>
            <person name="Lindquist E."/>
            <person name="Lopez-Garcia S."/>
            <person name="Luque E.M."/>
            <person name="Marcos A.T."/>
            <person name="Martin J."/>
            <person name="McCluskey K."/>
            <person name="Medina H.R."/>
            <person name="Miralles-Duran A."/>
            <person name="Miyazaki A."/>
            <person name="Munoz-Torres E."/>
            <person name="Oguiza J.A."/>
            <person name="Ohm R."/>
            <person name="Olmedo M."/>
            <person name="Orejas M."/>
            <person name="Ortiz-Castellanos L."/>
            <person name="Pisabarro A.G."/>
            <person name="Rodriguez-Romero J."/>
            <person name="Ruiz-Herrera J."/>
            <person name="Ruiz-Vazquez R."/>
            <person name="Sanz C."/>
            <person name="Schackwitz W."/>
            <person name="Schmutz J."/>
            <person name="Shahriari M."/>
            <person name="Shelest E."/>
            <person name="Silva-Franco F."/>
            <person name="Soanes D."/>
            <person name="Syed K."/>
            <person name="Tagua V.G."/>
            <person name="Talbot N.J."/>
            <person name="Thon M."/>
            <person name="De vries R.P."/>
            <person name="Wiebenga A."/>
            <person name="Yadav J.S."/>
            <person name="Braun E.L."/>
            <person name="Baker S."/>
            <person name="Garre V."/>
            <person name="Horwitz B."/>
            <person name="Torres-Martinez S."/>
            <person name="Idnurm A."/>
            <person name="Herrera-Estrella A."/>
            <person name="Gabaldon T."/>
            <person name="Grigoriev I.V."/>
        </authorList>
    </citation>
    <scope>NUCLEOTIDE SEQUENCE [LARGE SCALE GENOMIC DNA]</scope>
    <source>
        <strain evidence="2">NRRL 1555(-)</strain>
    </source>
</reference>
<name>A0A167PHR8_PHYB8</name>
<dbReference type="EMBL" id="KV440974">
    <property type="protein sequence ID" value="OAD77939.1"/>
    <property type="molecule type" value="Genomic_DNA"/>
</dbReference>
<accession>A0A167PHR8</accession>
<evidence type="ECO:0000313" key="2">
    <source>
        <dbReference type="Proteomes" id="UP000077315"/>
    </source>
</evidence>